<evidence type="ECO:0000256" key="2">
    <source>
        <dbReference type="ARBA" id="ARBA00022448"/>
    </source>
</evidence>
<dbReference type="OrthoDB" id="8764943at2"/>
<dbReference type="InterPro" id="IPR039426">
    <property type="entry name" value="TonB-dep_rcpt-like"/>
</dbReference>
<evidence type="ECO:0000256" key="1">
    <source>
        <dbReference type="ARBA" id="ARBA00004571"/>
    </source>
</evidence>
<dbReference type="InterPro" id="IPR037066">
    <property type="entry name" value="Plug_dom_sf"/>
</dbReference>
<evidence type="ECO:0000256" key="3">
    <source>
        <dbReference type="ARBA" id="ARBA00022452"/>
    </source>
</evidence>
<dbReference type="PANTHER" id="PTHR30069:SF29">
    <property type="entry name" value="HEMOGLOBIN AND HEMOGLOBIN-HAPTOGLOBIN-BINDING PROTEIN 1-RELATED"/>
    <property type="match status" value="1"/>
</dbReference>
<dbReference type="EMBL" id="SSNZ01000003">
    <property type="protein sequence ID" value="THF50438.1"/>
    <property type="molecule type" value="Genomic_DNA"/>
</dbReference>
<dbReference type="Pfam" id="PF14905">
    <property type="entry name" value="OMP_b-brl_3"/>
    <property type="match status" value="1"/>
</dbReference>
<dbReference type="InterPro" id="IPR041700">
    <property type="entry name" value="OMP_b-brl_3"/>
</dbReference>
<keyword evidence="4" id="KW-0812">Transmembrane</keyword>
<evidence type="ECO:0000259" key="9">
    <source>
        <dbReference type="Pfam" id="PF14905"/>
    </source>
</evidence>
<evidence type="ECO:0000256" key="4">
    <source>
        <dbReference type="ARBA" id="ARBA00022692"/>
    </source>
</evidence>
<dbReference type="Proteomes" id="UP000307507">
    <property type="component" value="Unassembled WGS sequence"/>
</dbReference>
<evidence type="ECO:0000256" key="8">
    <source>
        <dbReference type="SAM" id="SignalP"/>
    </source>
</evidence>
<dbReference type="PANTHER" id="PTHR30069">
    <property type="entry name" value="TONB-DEPENDENT OUTER MEMBRANE RECEPTOR"/>
    <property type="match status" value="1"/>
</dbReference>
<evidence type="ECO:0000256" key="7">
    <source>
        <dbReference type="ARBA" id="ARBA00023237"/>
    </source>
</evidence>
<evidence type="ECO:0000313" key="10">
    <source>
        <dbReference type="EMBL" id="THF50438.1"/>
    </source>
</evidence>
<keyword evidence="10" id="KW-0675">Receptor</keyword>
<gene>
    <name evidence="10" type="ORF">E6C50_09415</name>
</gene>
<comment type="subcellular location">
    <subcellularLocation>
        <location evidence="1">Cell outer membrane</location>
        <topology evidence="1">Multi-pass membrane protein</topology>
    </subcellularLocation>
</comment>
<dbReference type="GO" id="GO:0015344">
    <property type="term" value="F:siderophore uptake transmembrane transporter activity"/>
    <property type="evidence" value="ECO:0007669"/>
    <property type="project" value="TreeGrafter"/>
</dbReference>
<evidence type="ECO:0000256" key="5">
    <source>
        <dbReference type="ARBA" id="ARBA00022729"/>
    </source>
</evidence>
<reference evidence="10 11" key="1">
    <citation type="submission" date="2019-04" db="EMBL/GenBank/DDBJ databases">
        <title>Flavobacterium sp. nov. isolated from construction timber.</title>
        <authorList>
            <person name="Lin S.-Y."/>
            <person name="Chang C.-T."/>
            <person name="Young C.-C."/>
        </authorList>
    </citation>
    <scope>NUCLEOTIDE SEQUENCE [LARGE SCALE GENOMIC DNA]</scope>
    <source>
        <strain evidence="10 11">CC-CTC003</strain>
    </source>
</reference>
<dbReference type="AlphaFoldDB" id="A0A4S3ZX35"/>
<keyword evidence="7" id="KW-0998">Cell outer membrane</keyword>
<feature type="signal peptide" evidence="8">
    <location>
        <begin position="1"/>
        <end position="21"/>
    </location>
</feature>
<comment type="caution">
    <text evidence="10">The sequence shown here is derived from an EMBL/GenBank/DDBJ whole genome shotgun (WGS) entry which is preliminary data.</text>
</comment>
<evidence type="ECO:0000313" key="11">
    <source>
        <dbReference type="Proteomes" id="UP000307507"/>
    </source>
</evidence>
<keyword evidence="11" id="KW-1185">Reference proteome</keyword>
<keyword evidence="5 8" id="KW-0732">Signal</keyword>
<dbReference type="InterPro" id="IPR008969">
    <property type="entry name" value="CarboxyPept-like_regulatory"/>
</dbReference>
<dbReference type="RefSeq" id="WP_136402984.1">
    <property type="nucleotide sequence ID" value="NZ_SSNZ01000003.1"/>
</dbReference>
<keyword evidence="6" id="KW-0472">Membrane</keyword>
<evidence type="ECO:0000256" key="6">
    <source>
        <dbReference type="ARBA" id="ARBA00023136"/>
    </source>
</evidence>
<organism evidence="10 11">
    <name type="scientific">Flavobacterium supellecticarium</name>
    <dbReference type="NCBI Taxonomy" id="2565924"/>
    <lineage>
        <taxon>Bacteria</taxon>
        <taxon>Pseudomonadati</taxon>
        <taxon>Bacteroidota</taxon>
        <taxon>Flavobacteriia</taxon>
        <taxon>Flavobacteriales</taxon>
        <taxon>Flavobacteriaceae</taxon>
        <taxon>Flavobacterium</taxon>
    </lineage>
</organism>
<proteinExistence type="predicted"/>
<dbReference type="SUPFAM" id="SSF49464">
    <property type="entry name" value="Carboxypeptidase regulatory domain-like"/>
    <property type="match status" value="1"/>
</dbReference>
<dbReference type="GO" id="GO:0044718">
    <property type="term" value="P:siderophore transmembrane transport"/>
    <property type="evidence" value="ECO:0007669"/>
    <property type="project" value="TreeGrafter"/>
</dbReference>
<dbReference type="Pfam" id="PF13715">
    <property type="entry name" value="CarbopepD_reg_2"/>
    <property type="match status" value="1"/>
</dbReference>
<dbReference type="Gene3D" id="2.170.130.10">
    <property type="entry name" value="TonB-dependent receptor, plug domain"/>
    <property type="match status" value="1"/>
</dbReference>
<accession>A0A4S3ZX35</accession>
<protein>
    <submittedName>
        <fullName evidence="10">TonB-dependent receptor</fullName>
    </submittedName>
</protein>
<feature type="domain" description="Outer membrane protein beta-barrel" evidence="9">
    <location>
        <begin position="375"/>
        <end position="768"/>
    </location>
</feature>
<dbReference type="Gene3D" id="2.40.170.20">
    <property type="entry name" value="TonB-dependent receptor, beta-barrel domain"/>
    <property type="match status" value="1"/>
</dbReference>
<dbReference type="SUPFAM" id="SSF56935">
    <property type="entry name" value="Porins"/>
    <property type="match status" value="1"/>
</dbReference>
<feature type="chain" id="PRO_5020359376" evidence="8">
    <location>
        <begin position="22"/>
        <end position="790"/>
    </location>
</feature>
<dbReference type="InterPro" id="IPR036942">
    <property type="entry name" value="Beta-barrel_TonB_sf"/>
</dbReference>
<keyword evidence="2" id="KW-0813">Transport</keyword>
<dbReference type="GO" id="GO:0009279">
    <property type="term" value="C:cell outer membrane"/>
    <property type="evidence" value="ECO:0007669"/>
    <property type="project" value="UniProtKB-SubCell"/>
</dbReference>
<sequence length="790" mass="90164">MKSFHYLAVFLLIPFVLTAQKVTGNASDSKGESLPYASIFVTDTLQKNIVSAHTDEQGNFSLAISETFHSGTLTIRYMGYADYSQKIAARDFPLHLKAILQPATNTTLNEVIVKAKQNAITMKGDKMIFNIDMAGVGLGNNGLETLRQVPGIQLDKDENLLFRGNGDIQIMINGKKSSLQGEALREYIRSLKGDDIASIEIIAQPSARYDASGTAGIINIILKQKKEKHLSGNAYAWASYGEYFKHQYGSRMYYSDSLWNINGNMSYYKGNSVNHRHIRQDITVPEGNRVIDQYNKWRPETVSKSLNLAVERKLSEKQLISTDWYYFRSDADENTYGTTYEFLNGSPVTTVNLSKHEQKPSERLTGNIFYSFATDSTTTKLDVQANLARYTTSSSGFQRNDYTDNSYMQLNGTNTTKYTIVTTQTDLRQRLTQKLYLESGLKYSYIHMDYYNGYDAYNSGLSIIPDSLLINNFIYKEHLTSAYAQVDLSLGKWNLMAGLRTEYFQYEASSPINHQSYSNRYTNLFPSFSINYKKENNQYQLSYSRRIGRPGYLSLNPYYLYLDAYTLQKGNPALKPEYYHSLQLSYIYKSALNLSLYGYLYNNGFTDVIAYQPEENYNINYKANAATGKKIGFSATYPYQVAPWWTMQFNFEGTYSSESSEIPGFLYQGNGFRHEINLYENFTFKDWTLNINGFYAGRSTSPNGYSKAIGDFSISAKKNLFNKTLQLSGGCTNILKKSFYHHVTQIQNVSTDWTNRWETRRFYVQATYYFGGGKSKSVKAASLNEETNRM</sequence>
<name>A0A4S3ZX35_9FLAO</name>
<keyword evidence="3" id="KW-1134">Transmembrane beta strand</keyword>